<gene>
    <name evidence="1" type="ORF">CLF_111857</name>
</gene>
<organism evidence="1 2">
    <name type="scientific">Clonorchis sinensis</name>
    <name type="common">Chinese liver fluke</name>
    <dbReference type="NCBI Taxonomy" id="79923"/>
    <lineage>
        <taxon>Eukaryota</taxon>
        <taxon>Metazoa</taxon>
        <taxon>Spiralia</taxon>
        <taxon>Lophotrochozoa</taxon>
        <taxon>Platyhelminthes</taxon>
        <taxon>Trematoda</taxon>
        <taxon>Digenea</taxon>
        <taxon>Opisthorchiida</taxon>
        <taxon>Opisthorchiata</taxon>
        <taxon>Opisthorchiidae</taxon>
        <taxon>Clonorchis</taxon>
    </lineage>
</organism>
<dbReference type="Proteomes" id="UP000008909">
    <property type="component" value="Unassembled WGS sequence"/>
</dbReference>
<proteinExistence type="predicted"/>
<dbReference type="UniPathway" id="UPA00143"/>
<protein>
    <submittedName>
        <fullName evidence="1">E3 ubiquitin-protein ligase HECTD1</fullName>
    </submittedName>
</protein>
<dbReference type="InterPro" id="IPR036770">
    <property type="entry name" value="Ankyrin_rpt-contain_sf"/>
</dbReference>
<dbReference type="SUPFAM" id="SSF48403">
    <property type="entry name" value="Ankyrin repeat"/>
    <property type="match status" value="1"/>
</dbReference>
<sequence>MAFPGVRSELRASVTSTDFTREKVVLSCRENRASTFAGEGFGKPIFGMKDDQDESKFGVRTWGDATHVVDRITLFREFETPPAVLESAARVLTYYAQILPLDCSANLFENEGSICAICIRLESSDLSVQTGFTDRVKSRFNHTIDHPLVVEWFNIQPPTVGTQVLISRDIREVSNIGDSHGYTDVLLPTLHLSEGLISLAMTLPYEPLSIRSFESPAEPFDKEGWENKESKHELLKPMAVNVKPTNQCTTEEEKARSVWRTCLSARLFSPKQADQISGYVRCGLPCLPSFTSSSSGNSMNSTGNPQISQTLFLAARQGFDHVGIADDNKLASERFHHWLTNSIANRTNMADLLSILQCGQINGYWMDSGGQPLLSWSIASGHGAATVALCNRGADVNTGLTGCAIHYATIFGQLECARRLLGLDGEDGGPLTETSVANPRIRDCYGRTPVQLAVKALEAALERDSPAVDKYKDLVNLLSEAEATFNRIVGFKQDVTTSLTSPLAKLLSLAIPVLTEIYINTAQPELRIRVLQILARSIRCRTGFIVLYQMQIPQKQESDESNTEVEKSHGQALTQHFFQMLVHALSQGSSEEVLLVLTMITALIDQPFFPKWMHRYGIPDLLLWRAKICEQEQQDKVKKHGRLSKTEKQQRELAKTLGRPGSIPALVLPSGGMAARHRKGATVIGALYT</sequence>
<dbReference type="AlphaFoldDB" id="G7YVF7"/>
<dbReference type="Gene3D" id="1.25.40.20">
    <property type="entry name" value="Ankyrin repeat-containing domain"/>
    <property type="match status" value="1"/>
</dbReference>
<evidence type="ECO:0000313" key="2">
    <source>
        <dbReference type="Proteomes" id="UP000008909"/>
    </source>
</evidence>
<dbReference type="GO" id="GO:0016567">
    <property type="term" value="P:protein ubiquitination"/>
    <property type="evidence" value="ECO:0007669"/>
    <property type="project" value="UniProtKB-UniPathway"/>
</dbReference>
<name>G7YVF7_CLOSI</name>
<reference key="2">
    <citation type="submission" date="2011-10" db="EMBL/GenBank/DDBJ databases">
        <title>The genome and transcriptome sequence of Clonorchis sinensis provide insights into the carcinogenic liver fluke.</title>
        <authorList>
            <person name="Wang X."/>
            <person name="Huang Y."/>
            <person name="Chen W."/>
            <person name="Liu H."/>
            <person name="Guo L."/>
            <person name="Chen Y."/>
            <person name="Luo F."/>
            <person name="Zhou W."/>
            <person name="Sun J."/>
            <person name="Mao Q."/>
            <person name="Liang P."/>
            <person name="Zhou C."/>
            <person name="Tian Y."/>
            <person name="Men J."/>
            <person name="Lv X."/>
            <person name="Huang L."/>
            <person name="Zhou J."/>
            <person name="Hu Y."/>
            <person name="Li R."/>
            <person name="Zhang F."/>
            <person name="Lei H."/>
            <person name="Li X."/>
            <person name="Hu X."/>
            <person name="Liang C."/>
            <person name="Xu J."/>
            <person name="Wu Z."/>
            <person name="Yu X."/>
        </authorList>
    </citation>
    <scope>NUCLEOTIDE SEQUENCE</scope>
    <source>
        <strain>Henan</strain>
    </source>
</reference>
<evidence type="ECO:0000313" key="1">
    <source>
        <dbReference type="EMBL" id="GAA56937.1"/>
    </source>
</evidence>
<dbReference type="EMBL" id="DF144455">
    <property type="protein sequence ID" value="GAA56937.1"/>
    <property type="molecule type" value="Genomic_DNA"/>
</dbReference>
<accession>G7YVF7</accession>
<reference evidence="1" key="1">
    <citation type="journal article" date="2011" name="Genome Biol.">
        <title>The draft genome of the carcinogenic human liver fluke Clonorchis sinensis.</title>
        <authorList>
            <person name="Wang X."/>
            <person name="Chen W."/>
            <person name="Huang Y."/>
            <person name="Sun J."/>
            <person name="Men J."/>
            <person name="Liu H."/>
            <person name="Luo F."/>
            <person name="Guo L."/>
            <person name="Lv X."/>
            <person name="Deng C."/>
            <person name="Zhou C."/>
            <person name="Fan Y."/>
            <person name="Li X."/>
            <person name="Huang L."/>
            <person name="Hu Y."/>
            <person name="Liang C."/>
            <person name="Hu X."/>
            <person name="Xu J."/>
            <person name="Yu X."/>
        </authorList>
    </citation>
    <scope>NUCLEOTIDE SEQUENCE [LARGE SCALE GENOMIC DNA]</scope>
    <source>
        <strain evidence="1">Henan</strain>
    </source>
</reference>
<keyword evidence="2" id="KW-1185">Reference proteome</keyword>